<accession>A0AAN4VVW0</accession>
<dbReference type="Pfam" id="PF13715">
    <property type="entry name" value="CarbopepD_reg_2"/>
    <property type="match status" value="1"/>
</dbReference>
<sequence length="403" mass="47070">MVSFFQSVPILAQDTIIVRGQVVEADSNNPIPFATVEVCGTSVGTVANEEGLFRFSVESNRGDSLCVHSVGYEYGYYPVPEKSSNTPLTLTLVSSTKMLTEVVVGDMKITPERILKKAAQNVRKNYPQKPFALKGYYRDYLRKKKGGYICFLEGAMDMLDPGFRKPDDKIEVRMEQIRLSDSYEKNYKKYVKEYEHDTSKILLHGVLPSLRGNEFASMIFHDPLRNHGRSVPFMGTFDTMWNSSYYFELDYYTYIGEDEVYVISIQPNPSLNYWHVDVKGQIFVRVKDHAVMKINYKYFVTKKLDKQKWYELNLEYQDIDGLMYLKYLSYMNYFKIFNGEEIAEISQYREFFVNDVILQEDKELESVGVRVDMDKPLYTQSVKEIPNFWDHYNYLLLGQPLMD</sequence>
<dbReference type="InterPro" id="IPR008969">
    <property type="entry name" value="CarboxyPept-like_regulatory"/>
</dbReference>
<dbReference type="AlphaFoldDB" id="A0AAN4VVW0"/>
<comment type="caution">
    <text evidence="1">The sequence shown here is derived from an EMBL/GenBank/DDBJ whole genome shotgun (WGS) entry which is preliminary data.</text>
</comment>
<name>A0AAN4VVW0_9BACT</name>
<keyword evidence="2" id="KW-1185">Reference proteome</keyword>
<dbReference type="SUPFAM" id="SSF49464">
    <property type="entry name" value="Carboxypeptidase regulatory domain-like"/>
    <property type="match status" value="1"/>
</dbReference>
<dbReference type="EMBL" id="BQKE01000001">
    <property type="protein sequence ID" value="GJM60653.1"/>
    <property type="molecule type" value="Genomic_DNA"/>
</dbReference>
<organism evidence="1 2">
    <name type="scientific">Persicobacter diffluens</name>
    <dbReference type="NCBI Taxonomy" id="981"/>
    <lineage>
        <taxon>Bacteria</taxon>
        <taxon>Pseudomonadati</taxon>
        <taxon>Bacteroidota</taxon>
        <taxon>Cytophagia</taxon>
        <taxon>Cytophagales</taxon>
        <taxon>Persicobacteraceae</taxon>
        <taxon>Persicobacter</taxon>
    </lineage>
</organism>
<protein>
    <recommendedName>
        <fullName evidence="3">Carboxypeptidase-like regulatory domain-containing protein</fullName>
    </recommendedName>
</protein>
<evidence type="ECO:0008006" key="3">
    <source>
        <dbReference type="Google" id="ProtNLM"/>
    </source>
</evidence>
<reference evidence="1 2" key="1">
    <citation type="submission" date="2021-12" db="EMBL/GenBank/DDBJ databases">
        <title>Genome sequencing of bacteria with rrn-lacking chromosome and rrn-plasmid.</title>
        <authorList>
            <person name="Anda M."/>
            <person name="Iwasaki W."/>
        </authorList>
    </citation>
    <scope>NUCLEOTIDE SEQUENCE [LARGE SCALE GENOMIC DNA]</scope>
    <source>
        <strain evidence="1 2">NBRC 15940</strain>
    </source>
</reference>
<gene>
    <name evidence="1" type="ORF">PEDI_12050</name>
</gene>
<dbReference type="Proteomes" id="UP001310022">
    <property type="component" value="Unassembled WGS sequence"/>
</dbReference>
<proteinExistence type="predicted"/>
<evidence type="ECO:0000313" key="1">
    <source>
        <dbReference type="EMBL" id="GJM60653.1"/>
    </source>
</evidence>
<evidence type="ECO:0000313" key="2">
    <source>
        <dbReference type="Proteomes" id="UP001310022"/>
    </source>
</evidence>